<dbReference type="RefSeq" id="WP_216128151.1">
    <property type="nucleotide sequence ID" value="NZ_CP064782.1"/>
</dbReference>
<protein>
    <submittedName>
        <fullName evidence="6">LysR family transcriptional regulator</fullName>
    </submittedName>
</protein>
<dbReference type="Pfam" id="PF03466">
    <property type="entry name" value="LysR_substrate"/>
    <property type="match status" value="1"/>
</dbReference>
<dbReference type="Proteomes" id="UP000683428">
    <property type="component" value="Chromosome"/>
</dbReference>
<dbReference type="PANTHER" id="PTHR30126:SF39">
    <property type="entry name" value="HTH-TYPE TRANSCRIPTIONAL REGULATOR CYSL"/>
    <property type="match status" value="1"/>
</dbReference>
<evidence type="ECO:0000313" key="7">
    <source>
        <dbReference type="Proteomes" id="UP000683428"/>
    </source>
</evidence>
<dbReference type="KEGG" id="aiq:Azoinq_14570"/>
<evidence type="ECO:0000256" key="4">
    <source>
        <dbReference type="ARBA" id="ARBA00023163"/>
    </source>
</evidence>
<dbReference type="AlphaFoldDB" id="A0A975SME0"/>
<dbReference type="PROSITE" id="PS50931">
    <property type="entry name" value="HTH_LYSR"/>
    <property type="match status" value="1"/>
</dbReference>
<dbReference type="EMBL" id="CP064782">
    <property type="protein sequence ID" value="QWT49018.1"/>
    <property type="molecule type" value="Genomic_DNA"/>
</dbReference>
<evidence type="ECO:0000313" key="6">
    <source>
        <dbReference type="EMBL" id="QWT49018.1"/>
    </source>
</evidence>
<evidence type="ECO:0000256" key="3">
    <source>
        <dbReference type="ARBA" id="ARBA00023125"/>
    </source>
</evidence>
<keyword evidence="2" id="KW-0805">Transcription regulation</keyword>
<gene>
    <name evidence="6" type="ORF">Azoinq_14570</name>
</gene>
<evidence type="ECO:0000259" key="5">
    <source>
        <dbReference type="PROSITE" id="PS50931"/>
    </source>
</evidence>
<dbReference type="GO" id="GO:0003700">
    <property type="term" value="F:DNA-binding transcription factor activity"/>
    <property type="evidence" value="ECO:0007669"/>
    <property type="project" value="InterPro"/>
</dbReference>
<proteinExistence type="inferred from homology"/>
<dbReference type="GO" id="GO:0000976">
    <property type="term" value="F:transcription cis-regulatory region binding"/>
    <property type="evidence" value="ECO:0007669"/>
    <property type="project" value="TreeGrafter"/>
</dbReference>
<dbReference type="InterPro" id="IPR000847">
    <property type="entry name" value="LysR_HTH_N"/>
</dbReference>
<accession>A0A975SME0</accession>
<evidence type="ECO:0000256" key="2">
    <source>
        <dbReference type="ARBA" id="ARBA00023015"/>
    </source>
</evidence>
<organism evidence="6 7">
    <name type="scientific">Azospira inquinata</name>
    <dbReference type="NCBI Taxonomy" id="2785627"/>
    <lineage>
        <taxon>Bacteria</taxon>
        <taxon>Pseudomonadati</taxon>
        <taxon>Pseudomonadota</taxon>
        <taxon>Betaproteobacteria</taxon>
        <taxon>Rhodocyclales</taxon>
        <taxon>Rhodocyclaceae</taxon>
        <taxon>Azospira</taxon>
    </lineage>
</organism>
<dbReference type="PANTHER" id="PTHR30126">
    <property type="entry name" value="HTH-TYPE TRANSCRIPTIONAL REGULATOR"/>
    <property type="match status" value="1"/>
</dbReference>
<evidence type="ECO:0000256" key="1">
    <source>
        <dbReference type="ARBA" id="ARBA00009437"/>
    </source>
</evidence>
<name>A0A975SME0_9RHOO</name>
<keyword evidence="7" id="KW-1185">Reference proteome</keyword>
<sequence length="300" mass="33113">MADRRLQVFHAVAKQLSFTKAAETLFMTQPAVTFQVKQLEEHLNVRLFDRGHGRISLTPAGRLALEYAERILGDYAELQARLAEMSNQVEGPLSVGASATVAEFMLPRVLAEFNASYPQVRTRLTVGNSETIENRVAERSLDVGLVETEVHLSVLAAEVCCQDEFQVICAPGHPLAGKTSVTPETLQAHAFIAREPDSGSRELTDQYFRNAGLAPERMNILMELGSPEALKGVVSTGLGFAVVSRSSFAKECQLGQLVAIPLNPPLARTLSLVYPQERFHPQVLRTFVDFTKQKLKEYFA</sequence>
<dbReference type="FunFam" id="1.10.10.10:FF:000001">
    <property type="entry name" value="LysR family transcriptional regulator"/>
    <property type="match status" value="1"/>
</dbReference>
<dbReference type="CDD" id="cd08420">
    <property type="entry name" value="PBP2_CysL_like"/>
    <property type="match status" value="1"/>
</dbReference>
<feature type="domain" description="HTH lysR-type" evidence="5">
    <location>
        <begin position="1"/>
        <end position="58"/>
    </location>
</feature>
<comment type="similarity">
    <text evidence="1">Belongs to the LysR transcriptional regulatory family.</text>
</comment>
<dbReference type="Pfam" id="PF00126">
    <property type="entry name" value="HTH_1"/>
    <property type="match status" value="1"/>
</dbReference>
<keyword evidence="4" id="KW-0804">Transcription</keyword>
<reference evidence="6" key="1">
    <citation type="submission" date="2020-11" db="EMBL/GenBank/DDBJ databases">
        <title>Azospira inquinata sp. nov.</title>
        <authorList>
            <person name="Moe W.M."/>
            <person name="Mikes M.C."/>
        </authorList>
    </citation>
    <scope>NUCLEOTIDE SEQUENCE</scope>
    <source>
        <strain evidence="6">Azo-3</strain>
    </source>
</reference>
<keyword evidence="3" id="KW-0238">DNA-binding</keyword>
<dbReference type="InterPro" id="IPR005119">
    <property type="entry name" value="LysR_subst-bd"/>
</dbReference>